<accession>A0A226EQL8</accession>
<gene>
    <name evidence="3" type="ORF">Fcan01_05007</name>
</gene>
<protein>
    <submittedName>
        <fullName evidence="3">Uncharacterized protein</fullName>
    </submittedName>
</protein>
<dbReference type="EMBL" id="LNIX01000002">
    <property type="protein sequence ID" value="OXA59344.1"/>
    <property type="molecule type" value="Genomic_DNA"/>
</dbReference>
<feature type="chain" id="PRO_5013076124" evidence="2">
    <location>
        <begin position="24"/>
        <end position="309"/>
    </location>
</feature>
<evidence type="ECO:0000313" key="4">
    <source>
        <dbReference type="Proteomes" id="UP000198287"/>
    </source>
</evidence>
<proteinExistence type="predicted"/>
<feature type="region of interest" description="Disordered" evidence="1">
    <location>
        <begin position="238"/>
        <end position="309"/>
    </location>
</feature>
<evidence type="ECO:0000256" key="1">
    <source>
        <dbReference type="SAM" id="MobiDB-lite"/>
    </source>
</evidence>
<name>A0A226EQL8_FOLCA</name>
<keyword evidence="2" id="KW-0732">Signal</keyword>
<feature type="compositionally biased region" description="Basic and acidic residues" evidence="1">
    <location>
        <begin position="275"/>
        <end position="284"/>
    </location>
</feature>
<feature type="signal peptide" evidence="2">
    <location>
        <begin position="1"/>
        <end position="23"/>
    </location>
</feature>
<feature type="compositionally biased region" description="Basic and acidic residues" evidence="1">
    <location>
        <begin position="290"/>
        <end position="303"/>
    </location>
</feature>
<feature type="compositionally biased region" description="Basic and acidic residues" evidence="1">
    <location>
        <begin position="250"/>
        <end position="262"/>
    </location>
</feature>
<dbReference type="Proteomes" id="UP000198287">
    <property type="component" value="Unassembled WGS sequence"/>
</dbReference>
<evidence type="ECO:0000256" key="2">
    <source>
        <dbReference type="SAM" id="SignalP"/>
    </source>
</evidence>
<organism evidence="3 4">
    <name type="scientific">Folsomia candida</name>
    <name type="common">Springtail</name>
    <dbReference type="NCBI Taxonomy" id="158441"/>
    <lineage>
        <taxon>Eukaryota</taxon>
        <taxon>Metazoa</taxon>
        <taxon>Ecdysozoa</taxon>
        <taxon>Arthropoda</taxon>
        <taxon>Hexapoda</taxon>
        <taxon>Collembola</taxon>
        <taxon>Entomobryomorpha</taxon>
        <taxon>Isotomoidea</taxon>
        <taxon>Isotomidae</taxon>
        <taxon>Proisotominae</taxon>
        <taxon>Folsomia</taxon>
    </lineage>
</organism>
<dbReference type="AlphaFoldDB" id="A0A226EQL8"/>
<reference evidence="3 4" key="1">
    <citation type="submission" date="2015-12" db="EMBL/GenBank/DDBJ databases">
        <title>The genome of Folsomia candida.</title>
        <authorList>
            <person name="Faddeeva A."/>
            <person name="Derks M.F."/>
            <person name="Anvar Y."/>
            <person name="Smit S."/>
            <person name="Van Straalen N."/>
            <person name="Roelofs D."/>
        </authorList>
    </citation>
    <scope>NUCLEOTIDE SEQUENCE [LARGE SCALE GENOMIC DNA]</scope>
    <source>
        <strain evidence="3 4">VU population</strain>
        <tissue evidence="3">Whole body</tissue>
    </source>
</reference>
<comment type="caution">
    <text evidence="3">The sequence shown here is derived from an EMBL/GenBank/DDBJ whole genome shotgun (WGS) entry which is preliminary data.</text>
</comment>
<sequence>MSFSINSFVLFAICSQFFWSCYCQTYLKANGDTDSTYDLIAKVLGGGKEAVETPDCAHPSFPHHISQVQDDDLNRPVFAFYIHVTPDNDRCEKTDRQRTEIKTFGPSPKELKGFEGESVSFSWNFKLDTGFKASTAFTHIHQIKAGDGPNAGSPIITLTPRFVKNSNKQLLQVLHVGDTETTVNRLKEVDLSPFIGEWVHVSELITYGSSGKYQLAIKRFVSKQVDVSKKTISKPDAKVIPKVTAPAAPAHKDSSSNKDSKSKHGTKNGGTGSGEENKDKDKKDKNSKKGGGDSKGGSKDGGGKKSSKK</sequence>
<evidence type="ECO:0000313" key="3">
    <source>
        <dbReference type="EMBL" id="OXA59344.1"/>
    </source>
</evidence>
<keyword evidence="4" id="KW-1185">Reference proteome</keyword>